<evidence type="ECO:0000256" key="1">
    <source>
        <dbReference type="RuleBase" id="RU367072"/>
    </source>
</evidence>
<evidence type="ECO:0000313" key="3">
    <source>
        <dbReference type="EMBL" id="RUP34620.1"/>
    </source>
</evidence>
<keyword evidence="1" id="KW-0234">DNA repair</keyword>
<keyword evidence="4" id="KW-1185">Reference proteome</keyword>
<comment type="caution">
    <text evidence="3">The sequence shown here is derived from an EMBL/GenBank/DDBJ whole genome shotgun (WGS) entry which is preliminary data.</text>
</comment>
<dbReference type="GO" id="GO:0097361">
    <property type="term" value="C:cytosolic [4Fe-4S] assembly targeting complex"/>
    <property type="evidence" value="ECO:0007669"/>
    <property type="project" value="UniProtKB-UniRule"/>
</dbReference>
<keyword evidence="1" id="KW-0227">DNA damage</keyword>
<reference evidence="3 4" key="1">
    <citation type="journal article" date="2018" name="New Phytol.">
        <title>Phylogenomics of Endogonaceae and evolution of mycorrhizas within Mucoromycota.</title>
        <authorList>
            <person name="Chang Y."/>
            <person name="Desiro A."/>
            <person name="Na H."/>
            <person name="Sandor L."/>
            <person name="Lipzen A."/>
            <person name="Clum A."/>
            <person name="Barry K."/>
            <person name="Grigoriev I.V."/>
            <person name="Martin F.M."/>
            <person name="Stajich J.E."/>
            <person name="Smith M.E."/>
            <person name="Bonito G."/>
            <person name="Spatafora J.W."/>
        </authorList>
    </citation>
    <scope>NUCLEOTIDE SEQUENCE [LARGE SCALE GENOMIC DNA]</scope>
    <source>
        <strain evidence="3 4">GMNB39</strain>
    </source>
</reference>
<dbReference type="SUPFAM" id="SSF48371">
    <property type="entry name" value="ARM repeat"/>
    <property type="match status" value="1"/>
</dbReference>
<dbReference type="InterPro" id="IPR039920">
    <property type="entry name" value="MMS19"/>
</dbReference>
<dbReference type="PANTHER" id="PTHR12891">
    <property type="entry name" value="DNA REPAIR/TRANSCRIPTION PROTEIN MET18/MMS19"/>
    <property type="match status" value="1"/>
</dbReference>
<keyword evidence="1" id="KW-0539">Nucleus</keyword>
<comment type="similarity">
    <text evidence="1">Belongs to the MET18/MMS19 family.</text>
</comment>
<name>A0A433C7R4_9FUNG</name>
<feature type="domain" description="MMS19 N-terminal" evidence="2">
    <location>
        <begin position="71"/>
        <end position="360"/>
    </location>
</feature>
<dbReference type="InterPro" id="IPR029240">
    <property type="entry name" value="MMS19_N"/>
</dbReference>
<dbReference type="GO" id="GO:0051604">
    <property type="term" value="P:protein maturation"/>
    <property type="evidence" value="ECO:0007669"/>
    <property type="project" value="UniProtKB-UniRule"/>
</dbReference>
<dbReference type="GO" id="GO:0016226">
    <property type="term" value="P:iron-sulfur cluster assembly"/>
    <property type="evidence" value="ECO:0007669"/>
    <property type="project" value="UniProtKB-UniRule"/>
</dbReference>
<gene>
    <name evidence="3" type="ORF">BC936DRAFT_138524</name>
</gene>
<organism evidence="3 4">
    <name type="scientific">Jimgerdemannia flammicorona</name>
    <dbReference type="NCBI Taxonomy" id="994334"/>
    <lineage>
        <taxon>Eukaryota</taxon>
        <taxon>Fungi</taxon>
        <taxon>Fungi incertae sedis</taxon>
        <taxon>Mucoromycota</taxon>
        <taxon>Mucoromycotina</taxon>
        <taxon>Endogonomycetes</taxon>
        <taxon>Endogonales</taxon>
        <taxon>Endogonaceae</taxon>
        <taxon>Jimgerdemannia</taxon>
    </lineage>
</organism>
<protein>
    <recommendedName>
        <fullName evidence="1">MMS19 nucleotide excision repair protein</fullName>
    </recommendedName>
</protein>
<dbReference type="Proteomes" id="UP000268093">
    <property type="component" value="Unassembled WGS sequence"/>
</dbReference>
<proteinExistence type="inferred from homology"/>
<dbReference type="OrthoDB" id="342900at2759"/>
<sequence>MESAIQRNVRNYIVATGDSSQEALAASSAILETVKFLCFGIHVDPVHSAALQFAPVDVNDGNVQTSILVLVQALGEYLTSEEDSVRAKGSRREFFHSFWLTVSKTRSTRRQVSLFPDIIVNVLTDFFRERLADKISAPKLLEGLLALSKFDAFNGEGVSFPAAQDDNHQILGISNSPNFPYHSLFNNVNVQSFQQAVRHTVFQTIDSLLKQHLQALQKLGDDFVFGFTQIMDGEKDPRNLLLAFGLIKNIIHEFDIASHVEDLFEVTFCYFPITFKPPPDDPYGITAEDLKFSLRECLAATPHFAKFAMPLLLEKLSSSSGSAKKDSMETIAACAPIYGATALIPYLADLFDALKIEIFHATDPVLEDAALAAMHRIVATLSAGISVIAAADPTEKALKPLIVECMVNLKEPEAKNSKPAGRILKAAASASDPACNVIVTAAVPILLRQYRESNLATRKKAIIDVLHEFLEASKTLYGSIDDTNDGTRKRKRKRERMSLSASYDCRVAVCPAASDAVPSCSLTLPSSSFSPFIVPPADQDFVTPLLAYKDRFFEIFGTALMSSNEYSALRLGGLKGLHLMAMLRQYLAINEVRHLAHYGLSETLMVGIAVQSINQILLDDDDAELRWTLVISSSIMHLHHLLLDISHVSYIVPIPHLCRTEALKSLFMIAHHRPAPLLEHTVPSLVAQLPYSLDDPAVAHRTYEKTLHALGELAVKPALFAVIVPELLKKLDRVSNTGERSKFSSSPPSYFVRPAF</sequence>
<accession>A0A433C7R4</accession>
<dbReference type="AlphaFoldDB" id="A0A433C7R4"/>
<dbReference type="GO" id="GO:0005634">
    <property type="term" value="C:nucleus"/>
    <property type="evidence" value="ECO:0007669"/>
    <property type="project" value="UniProtKB-SubCell"/>
</dbReference>
<evidence type="ECO:0000259" key="2">
    <source>
        <dbReference type="Pfam" id="PF14500"/>
    </source>
</evidence>
<dbReference type="EMBL" id="RBNI01013301">
    <property type="protein sequence ID" value="RUP34620.1"/>
    <property type="molecule type" value="Genomic_DNA"/>
</dbReference>
<comment type="function">
    <text evidence="1">Key component of the cytosolic iron-sulfur protein assembly (CIA) complex, a multiprotein complex that mediates the incorporation of iron-sulfur cluster into apoproteins specifically involved in DNA metabolism and genomic integrity. In the CIA complex, MMS19 acts as an adapter between early-acting CIA components and a subset of cellular target iron-sulfur proteins.</text>
</comment>
<dbReference type="InterPro" id="IPR016024">
    <property type="entry name" value="ARM-type_fold"/>
</dbReference>
<comment type="subcellular location">
    <subcellularLocation>
        <location evidence="1">Nucleus</location>
    </subcellularLocation>
</comment>
<dbReference type="Pfam" id="PF14500">
    <property type="entry name" value="MMS19_N"/>
    <property type="match status" value="1"/>
</dbReference>
<evidence type="ECO:0000313" key="4">
    <source>
        <dbReference type="Proteomes" id="UP000268093"/>
    </source>
</evidence>
<dbReference type="GO" id="GO:0006281">
    <property type="term" value="P:DNA repair"/>
    <property type="evidence" value="ECO:0007669"/>
    <property type="project" value="UniProtKB-UniRule"/>
</dbReference>
<dbReference type="PANTHER" id="PTHR12891:SF0">
    <property type="entry name" value="MMS19 NUCLEOTIDE EXCISION REPAIR PROTEIN HOMOLOG"/>
    <property type="match status" value="1"/>
</dbReference>